<feature type="domain" description="Bacterial surface antigen (D15)" evidence="4">
    <location>
        <begin position="181"/>
        <end position="341"/>
    </location>
</feature>
<accession>A0ABY0IHA6</accession>
<keyword evidence="3" id="KW-0732">Signal</keyword>
<evidence type="ECO:0000256" key="2">
    <source>
        <dbReference type="ARBA" id="ARBA00023136"/>
    </source>
</evidence>
<evidence type="ECO:0000313" key="5">
    <source>
        <dbReference type="EMBL" id="RZF21875.1"/>
    </source>
</evidence>
<evidence type="ECO:0000259" key="4">
    <source>
        <dbReference type="Pfam" id="PF01103"/>
    </source>
</evidence>
<name>A0ABY0IHA6_9BACT</name>
<dbReference type="Proteomes" id="UP000443582">
    <property type="component" value="Unassembled WGS sequence"/>
</dbReference>
<organism evidence="5 6">
    <name type="scientific">Halobacteriovorax vibrionivorans</name>
    <dbReference type="NCBI Taxonomy" id="2152716"/>
    <lineage>
        <taxon>Bacteria</taxon>
        <taxon>Pseudomonadati</taxon>
        <taxon>Bdellovibrionota</taxon>
        <taxon>Bacteriovoracia</taxon>
        <taxon>Bacteriovoracales</taxon>
        <taxon>Halobacteriovoraceae</taxon>
        <taxon>Halobacteriovorax</taxon>
    </lineage>
</organism>
<reference evidence="6" key="1">
    <citation type="journal article" date="2019" name="Int. J. Syst. Evol. Microbiol.">
        <title>Halobacteriovorax valvorus sp. nov., a novel prokaryotic predator isolated from coastal seawater of China.</title>
        <authorList>
            <person name="Chen M.-X."/>
        </authorList>
    </citation>
    <scope>NUCLEOTIDE SEQUENCE [LARGE SCALE GENOMIC DNA]</scope>
    <source>
        <strain evidence="6">BL9</strain>
    </source>
</reference>
<evidence type="ECO:0000256" key="3">
    <source>
        <dbReference type="SAM" id="SignalP"/>
    </source>
</evidence>
<dbReference type="Pfam" id="PF01103">
    <property type="entry name" value="Omp85"/>
    <property type="match status" value="1"/>
</dbReference>
<dbReference type="InterPro" id="IPR000184">
    <property type="entry name" value="Bac_surfAg_D15"/>
</dbReference>
<evidence type="ECO:0000313" key="6">
    <source>
        <dbReference type="Proteomes" id="UP000443582"/>
    </source>
</evidence>
<protein>
    <recommendedName>
        <fullName evidence="4">Bacterial surface antigen (D15) domain-containing protein</fullName>
    </recommendedName>
</protein>
<gene>
    <name evidence="5" type="ORF">DAY19_09300</name>
</gene>
<sequence length="373" mass="41764">MKLQYCIFFLLILNSMTFAQESQRAQKVIEKVSNDSQKGSFVLVPGPSYMPSTKLGLSLIGMYLFDANSGKYKNQDVNVPPSILGAFAKVTTNDSAMGAVGTQLFLGPDLWRISGGYFEGDILSEMFKVQLDRFIDTSNEIRAVLVNVNRRVWKKLFIGFGAVWNEVIFTSEGSVPLGTSNTGFKFNLFYDTRDNTFSPTDGFFLNTRTSFYRKDLGGDDNITTIDASFSQYFSLSDNGHLFSWIYDSSFNLGDTNPNYNYNFGSRGPRGYTGKVFEGANMLRFEGEYKYYFKSILSSRFGLAGFAGVGFVFGGRSRVGNDISSDLFDSDPLAHIGGGIRYKVLPKQNLNMRIDMAYGREDVFTMYFALNEAI</sequence>
<feature type="chain" id="PRO_5045266573" description="Bacterial surface antigen (D15) domain-containing protein" evidence="3">
    <location>
        <begin position="20"/>
        <end position="373"/>
    </location>
</feature>
<dbReference type="EMBL" id="QDKL01000002">
    <property type="protein sequence ID" value="RZF21875.1"/>
    <property type="molecule type" value="Genomic_DNA"/>
</dbReference>
<dbReference type="Gene3D" id="2.40.160.50">
    <property type="entry name" value="membrane protein fhac: a member of the omp85/tpsb transporter family"/>
    <property type="match status" value="1"/>
</dbReference>
<comment type="caution">
    <text evidence="5">The sequence shown here is derived from an EMBL/GenBank/DDBJ whole genome shotgun (WGS) entry which is preliminary data.</text>
</comment>
<feature type="signal peptide" evidence="3">
    <location>
        <begin position="1"/>
        <end position="19"/>
    </location>
</feature>
<dbReference type="RefSeq" id="WP_115361710.1">
    <property type="nucleotide sequence ID" value="NZ_QDKL01000002.1"/>
</dbReference>
<evidence type="ECO:0000256" key="1">
    <source>
        <dbReference type="ARBA" id="ARBA00004370"/>
    </source>
</evidence>
<proteinExistence type="predicted"/>
<keyword evidence="2" id="KW-0472">Membrane</keyword>
<keyword evidence="6" id="KW-1185">Reference proteome</keyword>
<comment type="subcellular location">
    <subcellularLocation>
        <location evidence="1">Membrane</location>
    </subcellularLocation>
</comment>